<evidence type="ECO:0000313" key="4">
    <source>
        <dbReference type="EMBL" id="KAK1765024.1"/>
    </source>
</evidence>
<keyword evidence="2" id="KW-0521">NADP</keyword>
<protein>
    <recommendedName>
        <fullName evidence="6">Oxidoreductase</fullName>
    </recommendedName>
</protein>
<sequence>MAICSKSVAFNLDKDIPPLNGKVILVMGGNIGLGKQCVLEFARHNPHQIQLASRNLDKAKAAADEIRAQVPDAPIKILELDLTSFDSVKRAASTVLSASSRLDILMLNAGIMAIPPGLTSSGYELQFGTNHMGHALLTKLLLPLLTNTAAADADVRVVSLSSHGHVYLPRGGFRFDSLRTTADSMGAYWRY</sequence>
<evidence type="ECO:0000313" key="5">
    <source>
        <dbReference type="Proteomes" id="UP001244011"/>
    </source>
</evidence>
<evidence type="ECO:0008006" key="6">
    <source>
        <dbReference type="Google" id="ProtNLM"/>
    </source>
</evidence>
<dbReference type="Pfam" id="PF00106">
    <property type="entry name" value="adh_short"/>
    <property type="match status" value="1"/>
</dbReference>
<proteinExistence type="inferred from homology"/>
<dbReference type="InterPro" id="IPR036291">
    <property type="entry name" value="NAD(P)-bd_dom_sf"/>
</dbReference>
<comment type="similarity">
    <text evidence="1">Belongs to the short-chain dehydrogenases/reductases (SDR) family.</text>
</comment>
<gene>
    <name evidence="4" type="ORF">QBC33DRAFT_545526</name>
</gene>
<dbReference type="EMBL" id="MU839017">
    <property type="protein sequence ID" value="KAK1765024.1"/>
    <property type="molecule type" value="Genomic_DNA"/>
</dbReference>
<dbReference type="GeneID" id="85311755"/>
<name>A0AAJ0BV26_9PEZI</name>
<reference evidence="4" key="1">
    <citation type="submission" date="2023-06" db="EMBL/GenBank/DDBJ databases">
        <title>Genome-scale phylogeny and comparative genomics of the fungal order Sordariales.</title>
        <authorList>
            <consortium name="Lawrence Berkeley National Laboratory"/>
            <person name="Hensen N."/>
            <person name="Bonometti L."/>
            <person name="Westerberg I."/>
            <person name="Brannstrom I.O."/>
            <person name="Guillou S."/>
            <person name="Cros-Aarteil S."/>
            <person name="Calhoun S."/>
            <person name="Haridas S."/>
            <person name="Kuo A."/>
            <person name="Mondo S."/>
            <person name="Pangilinan J."/>
            <person name="Riley R."/>
            <person name="Labutti K."/>
            <person name="Andreopoulos B."/>
            <person name="Lipzen A."/>
            <person name="Chen C."/>
            <person name="Yanf M."/>
            <person name="Daum C."/>
            <person name="Ng V."/>
            <person name="Clum A."/>
            <person name="Steindorff A."/>
            <person name="Ohm R."/>
            <person name="Martin F."/>
            <person name="Silar P."/>
            <person name="Natvig D."/>
            <person name="Lalanne C."/>
            <person name="Gautier V."/>
            <person name="Ament-Velasquez S.L."/>
            <person name="Kruys A."/>
            <person name="Hutchinson M.I."/>
            <person name="Powell A.J."/>
            <person name="Barry K."/>
            <person name="Miller A.N."/>
            <person name="Grigoriev I.V."/>
            <person name="Debuchy R."/>
            <person name="Gladieux P."/>
            <person name="Thoren M.H."/>
            <person name="Johannesson H."/>
        </authorList>
    </citation>
    <scope>NUCLEOTIDE SEQUENCE</scope>
    <source>
        <strain evidence="4">8032-3</strain>
    </source>
</reference>
<evidence type="ECO:0000256" key="1">
    <source>
        <dbReference type="ARBA" id="ARBA00006484"/>
    </source>
</evidence>
<comment type="caution">
    <text evidence="4">The sequence shown here is derived from an EMBL/GenBank/DDBJ whole genome shotgun (WGS) entry which is preliminary data.</text>
</comment>
<evidence type="ECO:0000256" key="2">
    <source>
        <dbReference type="ARBA" id="ARBA00022857"/>
    </source>
</evidence>
<accession>A0AAJ0BV26</accession>
<dbReference type="PANTHER" id="PTHR24320:SF282">
    <property type="entry name" value="WW DOMAIN-CONTAINING OXIDOREDUCTASE"/>
    <property type="match status" value="1"/>
</dbReference>
<keyword evidence="3" id="KW-0560">Oxidoreductase</keyword>
<dbReference type="Proteomes" id="UP001244011">
    <property type="component" value="Unassembled WGS sequence"/>
</dbReference>
<dbReference type="RefSeq" id="XP_060281237.1">
    <property type="nucleotide sequence ID" value="XM_060428568.1"/>
</dbReference>
<dbReference type="PANTHER" id="PTHR24320">
    <property type="entry name" value="RETINOL DEHYDROGENASE"/>
    <property type="match status" value="1"/>
</dbReference>
<dbReference type="GO" id="GO:0016491">
    <property type="term" value="F:oxidoreductase activity"/>
    <property type="evidence" value="ECO:0007669"/>
    <property type="project" value="UniProtKB-KW"/>
</dbReference>
<organism evidence="4 5">
    <name type="scientific">Phialemonium atrogriseum</name>
    <dbReference type="NCBI Taxonomy" id="1093897"/>
    <lineage>
        <taxon>Eukaryota</taxon>
        <taxon>Fungi</taxon>
        <taxon>Dikarya</taxon>
        <taxon>Ascomycota</taxon>
        <taxon>Pezizomycotina</taxon>
        <taxon>Sordariomycetes</taxon>
        <taxon>Sordariomycetidae</taxon>
        <taxon>Cephalothecales</taxon>
        <taxon>Cephalothecaceae</taxon>
        <taxon>Phialemonium</taxon>
    </lineage>
</organism>
<dbReference type="SUPFAM" id="SSF51735">
    <property type="entry name" value="NAD(P)-binding Rossmann-fold domains"/>
    <property type="match status" value="1"/>
</dbReference>
<dbReference type="InterPro" id="IPR002347">
    <property type="entry name" value="SDR_fam"/>
</dbReference>
<dbReference type="AlphaFoldDB" id="A0AAJ0BV26"/>
<dbReference type="Gene3D" id="3.40.50.720">
    <property type="entry name" value="NAD(P)-binding Rossmann-like Domain"/>
    <property type="match status" value="1"/>
</dbReference>
<keyword evidence="5" id="KW-1185">Reference proteome</keyword>
<evidence type="ECO:0000256" key="3">
    <source>
        <dbReference type="ARBA" id="ARBA00023002"/>
    </source>
</evidence>